<organism evidence="8 9">
    <name type="scientific">Nocardia speluncae</name>
    <dbReference type="NCBI Taxonomy" id="419477"/>
    <lineage>
        <taxon>Bacteria</taxon>
        <taxon>Bacillati</taxon>
        <taxon>Actinomycetota</taxon>
        <taxon>Actinomycetes</taxon>
        <taxon>Mycobacteriales</taxon>
        <taxon>Nocardiaceae</taxon>
        <taxon>Nocardia</taxon>
    </lineage>
</organism>
<dbReference type="SUPFAM" id="SSF51182">
    <property type="entry name" value="RmlC-like cupins"/>
    <property type="match status" value="1"/>
</dbReference>
<evidence type="ECO:0000313" key="9">
    <source>
        <dbReference type="Proteomes" id="UP000565715"/>
    </source>
</evidence>
<dbReference type="Proteomes" id="UP000565715">
    <property type="component" value="Unassembled WGS sequence"/>
</dbReference>
<name>A0A846XN21_9NOCA</name>
<keyword evidence="3" id="KW-0238">DNA-binding</keyword>
<keyword evidence="2" id="KW-0805">Transcription regulation</keyword>
<evidence type="ECO:0000256" key="5">
    <source>
        <dbReference type="ARBA" id="ARBA00074140"/>
    </source>
</evidence>
<dbReference type="PANTHER" id="PTHR11019:SF199">
    <property type="entry name" value="HTH-TYPE TRANSCRIPTIONAL REGULATOR NIMR"/>
    <property type="match status" value="1"/>
</dbReference>
<dbReference type="FunFam" id="1.10.10.60:FF:000132">
    <property type="entry name" value="AraC family transcriptional regulator"/>
    <property type="match status" value="1"/>
</dbReference>
<reference evidence="8 9" key="1">
    <citation type="submission" date="2020-04" db="EMBL/GenBank/DDBJ databases">
        <title>MicrobeNet Type strains.</title>
        <authorList>
            <person name="Nicholson A.C."/>
        </authorList>
    </citation>
    <scope>NUCLEOTIDE SEQUENCE [LARGE SCALE GENOMIC DNA]</scope>
    <source>
        <strain evidence="8 9">DSM 45078</strain>
    </source>
</reference>
<proteinExistence type="predicted"/>
<dbReference type="InterPro" id="IPR014710">
    <property type="entry name" value="RmlC-like_jellyroll"/>
</dbReference>
<dbReference type="RefSeq" id="WP_068038739.1">
    <property type="nucleotide sequence ID" value="NZ_JAAXOO010000007.1"/>
</dbReference>
<dbReference type="Pfam" id="PF12833">
    <property type="entry name" value="HTH_18"/>
    <property type="match status" value="1"/>
</dbReference>
<gene>
    <name evidence="8" type="ORF">HGA13_26575</name>
</gene>
<accession>A0A846XN21</accession>
<dbReference type="SUPFAM" id="SSF46689">
    <property type="entry name" value="Homeodomain-like"/>
    <property type="match status" value="1"/>
</dbReference>
<dbReference type="AlphaFoldDB" id="A0A846XN21"/>
<keyword evidence="9" id="KW-1185">Reference proteome</keyword>
<dbReference type="SMART" id="SM00342">
    <property type="entry name" value="HTH_ARAC"/>
    <property type="match status" value="1"/>
</dbReference>
<dbReference type="EMBL" id="JAAXOO010000007">
    <property type="protein sequence ID" value="NKY36609.1"/>
    <property type="molecule type" value="Genomic_DNA"/>
</dbReference>
<dbReference type="InterPro" id="IPR013096">
    <property type="entry name" value="Cupin_2"/>
</dbReference>
<dbReference type="Gene3D" id="2.60.120.10">
    <property type="entry name" value="Jelly Rolls"/>
    <property type="match status" value="1"/>
</dbReference>
<dbReference type="Pfam" id="PF07883">
    <property type="entry name" value="Cupin_2"/>
    <property type="match status" value="1"/>
</dbReference>
<feature type="domain" description="HTH araC/xylS-type" evidence="7">
    <location>
        <begin position="149"/>
        <end position="246"/>
    </location>
</feature>
<dbReference type="GO" id="GO:0043565">
    <property type="term" value="F:sequence-specific DNA binding"/>
    <property type="evidence" value="ECO:0007669"/>
    <property type="project" value="InterPro"/>
</dbReference>
<keyword evidence="4" id="KW-0804">Transcription</keyword>
<protein>
    <recommendedName>
        <fullName evidence="5">HTH-type transcriptional regulator RipA</fullName>
    </recommendedName>
    <alternativeName>
        <fullName evidence="6">Repressor of iron proteins A</fullName>
    </alternativeName>
</protein>
<dbReference type="InterPro" id="IPR011051">
    <property type="entry name" value="RmlC_Cupin_sf"/>
</dbReference>
<comment type="caution">
    <text evidence="8">The sequence shown here is derived from an EMBL/GenBank/DDBJ whole genome shotgun (WGS) entry which is preliminary data.</text>
</comment>
<dbReference type="Gene3D" id="1.10.10.60">
    <property type="entry name" value="Homeodomain-like"/>
    <property type="match status" value="1"/>
</dbReference>
<evidence type="ECO:0000256" key="3">
    <source>
        <dbReference type="ARBA" id="ARBA00023125"/>
    </source>
</evidence>
<evidence type="ECO:0000256" key="2">
    <source>
        <dbReference type="ARBA" id="ARBA00023015"/>
    </source>
</evidence>
<keyword evidence="1" id="KW-0678">Repressor</keyword>
<dbReference type="GO" id="GO:0003700">
    <property type="term" value="F:DNA-binding transcription factor activity"/>
    <property type="evidence" value="ECO:0007669"/>
    <property type="project" value="InterPro"/>
</dbReference>
<dbReference type="PANTHER" id="PTHR11019">
    <property type="entry name" value="HTH-TYPE TRANSCRIPTIONAL REGULATOR NIMR"/>
    <property type="match status" value="1"/>
</dbReference>
<sequence length="255" mass="28087">MPETRQTYPAPTSVQDLSGGAQISRHRHSEHQLVYASSGAAEVRTDTGCWIAPADRAIWIPAGHWHEHHFYGPTRFHCVAFPPGRSPGWTTPTVVGTPALVRELVITCSSPAGLPGAELDRLQQVLLDQLRRSPPQQLGLPAARDERLRRACALVEQDPTAGWTLSALGRRIGASERTLTRLFRTELAMTYPQWRTQLRLHRAVRLLAEGLPVTTVAGRCGWASASAFIDVYRTVLGRTPGRARYAGKPEPAPTR</sequence>
<evidence type="ECO:0000313" key="8">
    <source>
        <dbReference type="EMBL" id="NKY36609.1"/>
    </source>
</evidence>
<evidence type="ECO:0000256" key="6">
    <source>
        <dbReference type="ARBA" id="ARBA00079449"/>
    </source>
</evidence>
<dbReference type="CDD" id="cd06124">
    <property type="entry name" value="cupin_NimR-like_N"/>
    <property type="match status" value="1"/>
</dbReference>
<evidence type="ECO:0000256" key="1">
    <source>
        <dbReference type="ARBA" id="ARBA00022491"/>
    </source>
</evidence>
<dbReference type="InterPro" id="IPR018060">
    <property type="entry name" value="HTH_AraC"/>
</dbReference>
<evidence type="ECO:0000259" key="7">
    <source>
        <dbReference type="PROSITE" id="PS01124"/>
    </source>
</evidence>
<dbReference type="PROSITE" id="PS01124">
    <property type="entry name" value="HTH_ARAC_FAMILY_2"/>
    <property type="match status" value="1"/>
</dbReference>
<evidence type="ECO:0000256" key="4">
    <source>
        <dbReference type="ARBA" id="ARBA00023163"/>
    </source>
</evidence>
<dbReference type="InterPro" id="IPR009057">
    <property type="entry name" value="Homeodomain-like_sf"/>
</dbReference>